<proteinExistence type="inferred from homology"/>
<feature type="transmembrane region" description="Helical" evidence="11">
    <location>
        <begin position="105"/>
        <end position="132"/>
    </location>
</feature>
<evidence type="ECO:0000256" key="6">
    <source>
        <dbReference type="ARBA" id="ARBA00022989"/>
    </source>
</evidence>
<comment type="caution">
    <text evidence="12">The sequence shown here is derived from an EMBL/GenBank/DDBJ whole genome shotgun (WGS) entry which is preliminary data.</text>
</comment>
<keyword evidence="9 11" id="KW-0675">Receptor</keyword>
<feature type="transmembrane region" description="Helical" evidence="11">
    <location>
        <begin position="28"/>
        <end position="47"/>
    </location>
</feature>
<dbReference type="Gene3D" id="1.20.1070.10">
    <property type="entry name" value="Rhodopsin 7-helix transmembrane proteins"/>
    <property type="match status" value="1"/>
</dbReference>
<feature type="transmembrane region" description="Helical" evidence="11">
    <location>
        <begin position="144"/>
        <end position="166"/>
    </location>
</feature>
<evidence type="ECO:0000256" key="1">
    <source>
        <dbReference type="ARBA" id="ARBA00004651"/>
    </source>
</evidence>
<accession>A0A7J7EML2</accession>
<keyword evidence="5 11" id="KW-0812">Transmembrane</keyword>
<dbReference type="GO" id="GO:0005886">
    <property type="term" value="C:plasma membrane"/>
    <property type="evidence" value="ECO:0007669"/>
    <property type="project" value="UniProtKB-SubCell"/>
</dbReference>
<sequence>MASFGFKDFVNDFGCKLVFSVHRMRRDVSIGTTCLLSVFQAIAISPLNSKWAELKVKAPKYIGTSKIFCWILNRMLNIIFPLHMTDKRNKGNFIQKRDYGYCYKLHVALLLCRDGFFLVVMVWATGFMVSILHRHKQQLHKVSLSWCAPFLSLWILSIFLICLAIFNHLSFWMWVEVHRFDSHPPDCC</sequence>
<evidence type="ECO:0000256" key="11">
    <source>
        <dbReference type="RuleBase" id="RU364061"/>
    </source>
</evidence>
<dbReference type="Proteomes" id="UP000551758">
    <property type="component" value="Unassembled WGS sequence"/>
</dbReference>
<dbReference type="SUPFAM" id="SSF81321">
    <property type="entry name" value="Family A G protein-coupled receptor-like"/>
    <property type="match status" value="1"/>
</dbReference>
<keyword evidence="13" id="KW-1185">Reference proteome</keyword>
<dbReference type="InterPro" id="IPR004072">
    <property type="entry name" value="Vmron_rcpt_1"/>
</dbReference>
<evidence type="ECO:0000256" key="4">
    <source>
        <dbReference type="ARBA" id="ARBA00022507"/>
    </source>
</evidence>
<evidence type="ECO:0000256" key="7">
    <source>
        <dbReference type="ARBA" id="ARBA00023040"/>
    </source>
</evidence>
<dbReference type="EMBL" id="JACDTQ010002604">
    <property type="protein sequence ID" value="KAF5917040.1"/>
    <property type="molecule type" value="Genomic_DNA"/>
</dbReference>
<comment type="similarity">
    <text evidence="2 11">Belongs to the G-protein coupled receptor 1 family.</text>
</comment>
<gene>
    <name evidence="12" type="ORF">HPG69_013964</name>
</gene>
<evidence type="ECO:0000256" key="8">
    <source>
        <dbReference type="ARBA" id="ARBA00023136"/>
    </source>
</evidence>
<organism evidence="12 13">
    <name type="scientific">Diceros bicornis minor</name>
    <name type="common">South-central black rhinoceros</name>
    <dbReference type="NCBI Taxonomy" id="77932"/>
    <lineage>
        <taxon>Eukaryota</taxon>
        <taxon>Metazoa</taxon>
        <taxon>Chordata</taxon>
        <taxon>Craniata</taxon>
        <taxon>Vertebrata</taxon>
        <taxon>Euteleostomi</taxon>
        <taxon>Mammalia</taxon>
        <taxon>Eutheria</taxon>
        <taxon>Laurasiatheria</taxon>
        <taxon>Perissodactyla</taxon>
        <taxon>Rhinocerotidae</taxon>
        <taxon>Diceros</taxon>
    </lineage>
</organism>
<evidence type="ECO:0000313" key="13">
    <source>
        <dbReference type="Proteomes" id="UP000551758"/>
    </source>
</evidence>
<keyword evidence="3 11" id="KW-1003">Cell membrane</keyword>
<dbReference type="GO" id="GO:0019236">
    <property type="term" value="P:response to pheromone"/>
    <property type="evidence" value="ECO:0007669"/>
    <property type="project" value="UniProtKB-KW"/>
</dbReference>
<evidence type="ECO:0000256" key="10">
    <source>
        <dbReference type="ARBA" id="ARBA00023224"/>
    </source>
</evidence>
<dbReference type="Pfam" id="PF03402">
    <property type="entry name" value="V1R"/>
    <property type="match status" value="1"/>
</dbReference>
<feature type="transmembrane region" description="Helical" evidence="11">
    <location>
        <begin position="67"/>
        <end position="85"/>
    </location>
</feature>
<evidence type="ECO:0000256" key="3">
    <source>
        <dbReference type="ARBA" id="ARBA00022475"/>
    </source>
</evidence>
<evidence type="ECO:0000256" key="2">
    <source>
        <dbReference type="ARBA" id="ARBA00010663"/>
    </source>
</evidence>
<comment type="caution">
    <text evidence="11">Lacks conserved residue(s) required for the propagation of feature annotation.</text>
</comment>
<protein>
    <recommendedName>
        <fullName evidence="11">Vomeronasal type-1 receptor</fullName>
    </recommendedName>
</protein>
<evidence type="ECO:0000313" key="12">
    <source>
        <dbReference type="EMBL" id="KAF5917040.1"/>
    </source>
</evidence>
<name>A0A7J7EML2_DICBM</name>
<evidence type="ECO:0000256" key="5">
    <source>
        <dbReference type="ARBA" id="ARBA00022692"/>
    </source>
</evidence>
<comment type="subcellular location">
    <subcellularLocation>
        <location evidence="1 11">Cell membrane</location>
        <topology evidence="1 11">Multi-pass membrane protein</topology>
    </subcellularLocation>
</comment>
<dbReference type="PANTHER" id="PTHR24062">
    <property type="entry name" value="VOMERONASAL TYPE-1 RECEPTOR"/>
    <property type="match status" value="1"/>
</dbReference>
<keyword evidence="7 11" id="KW-0297">G-protein coupled receptor</keyword>
<keyword evidence="10 11" id="KW-0807">Transducer</keyword>
<evidence type="ECO:0000256" key="9">
    <source>
        <dbReference type="ARBA" id="ARBA00023170"/>
    </source>
</evidence>
<dbReference type="AlphaFoldDB" id="A0A7J7EML2"/>
<reference evidence="12 13" key="1">
    <citation type="journal article" date="2020" name="Mol. Biol. Evol.">
        <title>Interspecific Gene Flow and the Evolution of Specialization in Black and White Rhinoceros.</title>
        <authorList>
            <person name="Moodley Y."/>
            <person name="Westbury M.V."/>
            <person name="Russo I.M."/>
            <person name="Gopalakrishnan S."/>
            <person name="Rakotoarivelo A."/>
            <person name="Olsen R.A."/>
            <person name="Prost S."/>
            <person name="Tunstall T."/>
            <person name="Ryder O.A."/>
            <person name="Dalen L."/>
            <person name="Bruford M.W."/>
        </authorList>
    </citation>
    <scope>NUCLEOTIDE SEQUENCE [LARGE SCALE GENOMIC DNA]</scope>
    <source>
        <strain evidence="12">SBR-YM</strain>
        <tissue evidence="12">Skin</tissue>
    </source>
</reference>
<dbReference type="GO" id="GO:0016503">
    <property type="term" value="F:pheromone receptor activity"/>
    <property type="evidence" value="ECO:0007669"/>
    <property type="project" value="InterPro"/>
</dbReference>
<keyword evidence="4 11" id="KW-0589">Pheromone response</keyword>
<keyword evidence="8 11" id="KW-0472">Membrane</keyword>
<keyword evidence="6 11" id="KW-1133">Transmembrane helix</keyword>